<dbReference type="PROSITE" id="PS51684">
    <property type="entry name" value="SAM_MT_TRM5_TYW2"/>
    <property type="match status" value="1"/>
</dbReference>
<dbReference type="Gene3D" id="3.40.50.150">
    <property type="entry name" value="Vaccinia Virus protein VP39"/>
    <property type="match status" value="1"/>
</dbReference>
<dbReference type="FunFam" id="3.30.300.110:FF:000001">
    <property type="entry name" value="tRNA (guanine(37)-N1)-methyltransferase"/>
    <property type="match status" value="1"/>
</dbReference>
<keyword evidence="13" id="KW-1185">Reference proteome</keyword>
<feature type="binding site" evidence="10">
    <location>
        <position position="229"/>
    </location>
    <ligand>
        <name>S-adenosyl-L-methionine</name>
        <dbReference type="ChEBI" id="CHEBI:59789"/>
    </ligand>
</feature>
<dbReference type="EMBL" id="ML977144">
    <property type="protein sequence ID" value="KAF1989698.1"/>
    <property type="molecule type" value="Genomic_DNA"/>
</dbReference>
<evidence type="ECO:0000256" key="10">
    <source>
        <dbReference type="HAMAP-Rule" id="MF_03152"/>
    </source>
</evidence>
<dbReference type="Proteomes" id="UP000800041">
    <property type="component" value="Unassembled WGS sequence"/>
</dbReference>
<dbReference type="HAMAP" id="MF_03152">
    <property type="entry name" value="TRM5"/>
    <property type="match status" value="1"/>
</dbReference>
<dbReference type="SUPFAM" id="SSF53335">
    <property type="entry name" value="S-adenosyl-L-methionine-dependent methyltransferases"/>
    <property type="match status" value="1"/>
</dbReference>
<comment type="function">
    <text evidence="10">Specifically methylates the N1 position of guanosine-37 in various cytoplasmic and mitochondrial tRNAs. Methylation is not dependent on the nature of the nucleoside 5' of the target nucleoside. This is the first step in the biosynthesis of wybutosine (yW), a modified base adjacent to the anticodon of tRNAs and required for accurate decoding.</text>
</comment>
<dbReference type="AlphaFoldDB" id="A0A6G1H9S2"/>
<protein>
    <recommendedName>
        <fullName evidence="10">tRNA (guanine(37)-N1)-methyltransferase</fullName>
        <ecNumber evidence="10">2.1.1.228</ecNumber>
    </recommendedName>
    <alternativeName>
        <fullName evidence="10">M1G-methyltransferase</fullName>
    </alternativeName>
    <alternativeName>
        <fullName evidence="10">tRNA [GM37] methyltransferase</fullName>
    </alternativeName>
    <alternativeName>
        <fullName evidence="10">tRNA methyltransferase 5</fullName>
    </alternativeName>
</protein>
<evidence type="ECO:0000256" key="1">
    <source>
        <dbReference type="ARBA" id="ARBA00009775"/>
    </source>
</evidence>
<comment type="similarity">
    <text evidence="1">Belongs to the class I-like SAM-binding methyltransferase superfamily. TRM5/TYW2 family.</text>
</comment>
<dbReference type="GO" id="GO:0002939">
    <property type="term" value="P:tRNA N1-guanine methylation"/>
    <property type="evidence" value="ECO:0007669"/>
    <property type="project" value="TreeGrafter"/>
</dbReference>
<evidence type="ECO:0000313" key="12">
    <source>
        <dbReference type="EMBL" id="KAF1989698.1"/>
    </source>
</evidence>
<evidence type="ECO:0000256" key="4">
    <source>
        <dbReference type="ARBA" id="ARBA00022679"/>
    </source>
</evidence>
<dbReference type="PANTHER" id="PTHR23245:SF36">
    <property type="entry name" value="TRNA (GUANINE(37)-N1)-METHYLTRANSFERASE"/>
    <property type="match status" value="1"/>
</dbReference>
<evidence type="ECO:0000313" key="13">
    <source>
        <dbReference type="Proteomes" id="UP000800041"/>
    </source>
</evidence>
<keyword evidence="6 10" id="KW-0819">tRNA processing</keyword>
<feature type="binding site" evidence="10">
    <location>
        <begin position="267"/>
        <end position="268"/>
    </location>
    <ligand>
        <name>S-adenosyl-L-methionine</name>
        <dbReference type="ChEBI" id="CHEBI:59789"/>
    </ligand>
</feature>
<accession>A0A6G1H9S2</accession>
<keyword evidence="7 10" id="KW-0496">Mitochondrion</keyword>
<dbReference type="OrthoDB" id="408788at2759"/>
<evidence type="ECO:0000259" key="11">
    <source>
        <dbReference type="PROSITE" id="PS51684"/>
    </source>
</evidence>
<evidence type="ECO:0000256" key="7">
    <source>
        <dbReference type="ARBA" id="ARBA00023128"/>
    </source>
</evidence>
<evidence type="ECO:0000256" key="6">
    <source>
        <dbReference type="ARBA" id="ARBA00022694"/>
    </source>
</evidence>
<dbReference type="InterPro" id="IPR029063">
    <property type="entry name" value="SAM-dependent_MTases_sf"/>
</dbReference>
<comment type="similarity">
    <text evidence="10">Belongs to the TRM5 / TYW2 family.</text>
</comment>
<keyword evidence="8 10" id="KW-0539">Nucleus</keyword>
<feature type="binding site" evidence="10">
    <location>
        <position position="348"/>
    </location>
    <ligand>
        <name>S-adenosyl-L-methionine</name>
        <dbReference type="ChEBI" id="CHEBI:59789"/>
    </ligand>
</feature>
<reference evidence="12" key="1">
    <citation type="journal article" date="2020" name="Stud. Mycol.">
        <title>101 Dothideomycetes genomes: a test case for predicting lifestyles and emergence of pathogens.</title>
        <authorList>
            <person name="Haridas S."/>
            <person name="Albert R."/>
            <person name="Binder M."/>
            <person name="Bloem J."/>
            <person name="Labutti K."/>
            <person name="Salamov A."/>
            <person name="Andreopoulos B."/>
            <person name="Baker S."/>
            <person name="Barry K."/>
            <person name="Bills G."/>
            <person name="Bluhm B."/>
            <person name="Cannon C."/>
            <person name="Castanera R."/>
            <person name="Culley D."/>
            <person name="Daum C."/>
            <person name="Ezra D."/>
            <person name="Gonzalez J."/>
            <person name="Henrissat B."/>
            <person name="Kuo A."/>
            <person name="Liang C."/>
            <person name="Lipzen A."/>
            <person name="Lutzoni F."/>
            <person name="Magnuson J."/>
            <person name="Mondo S."/>
            <person name="Nolan M."/>
            <person name="Ohm R."/>
            <person name="Pangilinan J."/>
            <person name="Park H.-J."/>
            <person name="Ramirez L."/>
            <person name="Alfaro M."/>
            <person name="Sun H."/>
            <person name="Tritt A."/>
            <person name="Yoshinaga Y."/>
            <person name="Zwiers L.-H."/>
            <person name="Turgeon B."/>
            <person name="Goodwin S."/>
            <person name="Spatafora J."/>
            <person name="Crous P."/>
            <person name="Grigoriev I."/>
        </authorList>
    </citation>
    <scope>NUCLEOTIDE SEQUENCE</scope>
    <source>
        <strain evidence="12">CBS 113979</strain>
    </source>
</reference>
<dbReference type="Pfam" id="PF02475">
    <property type="entry name" value="TRM5-TYW2_MTfase"/>
    <property type="match status" value="1"/>
</dbReference>
<comment type="caution">
    <text evidence="10">Lacks conserved residue(s) required for the propagation of feature annotation.</text>
</comment>
<evidence type="ECO:0000256" key="5">
    <source>
        <dbReference type="ARBA" id="ARBA00022691"/>
    </source>
</evidence>
<comment type="catalytic activity">
    <reaction evidence="9 10">
        <text>guanosine(37) in tRNA + S-adenosyl-L-methionine = N(1)-methylguanosine(37) in tRNA + S-adenosyl-L-homocysteine + H(+)</text>
        <dbReference type="Rhea" id="RHEA:36899"/>
        <dbReference type="Rhea" id="RHEA-COMP:10145"/>
        <dbReference type="Rhea" id="RHEA-COMP:10147"/>
        <dbReference type="ChEBI" id="CHEBI:15378"/>
        <dbReference type="ChEBI" id="CHEBI:57856"/>
        <dbReference type="ChEBI" id="CHEBI:59789"/>
        <dbReference type="ChEBI" id="CHEBI:73542"/>
        <dbReference type="ChEBI" id="CHEBI:74269"/>
        <dbReference type="EC" id="2.1.1.228"/>
    </reaction>
</comment>
<dbReference type="EC" id="2.1.1.228" evidence="10"/>
<gene>
    <name evidence="10" type="primary">TRM5</name>
    <name evidence="12" type="ORF">K402DRAFT_390665</name>
</gene>
<evidence type="ECO:0000256" key="9">
    <source>
        <dbReference type="ARBA" id="ARBA00047783"/>
    </source>
</evidence>
<dbReference type="InterPro" id="IPR025792">
    <property type="entry name" value="tRNA_Gua_MeTrfase_euk"/>
</dbReference>
<dbReference type="InterPro" id="IPR056743">
    <property type="entry name" value="TRM5-TYW2-like_MTfase"/>
</dbReference>
<keyword evidence="5 10" id="KW-0949">S-adenosyl-L-methionine</keyword>
<organism evidence="12 13">
    <name type="scientific">Aulographum hederae CBS 113979</name>
    <dbReference type="NCBI Taxonomy" id="1176131"/>
    <lineage>
        <taxon>Eukaryota</taxon>
        <taxon>Fungi</taxon>
        <taxon>Dikarya</taxon>
        <taxon>Ascomycota</taxon>
        <taxon>Pezizomycotina</taxon>
        <taxon>Dothideomycetes</taxon>
        <taxon>Pleosporomycetidae</taxon>
        <taxon>Aulographales</taxon>
        <taxon>Aulographaceae</taxon>
    </lineage>
</organism>
<dbReference type="Pfam" id="PF25133">
    <property type="entry name" value="TYW2_N_2"/>
    <property type="match status" value="1"/>
</dbReference>
<dbReference type="InterPro" id="IPR030382">
    <property type="entry name" value="MeTrfase_TRM5/TYW2"/>
</dbReference>
<keyword evidence="2 10" id="KW-0963">Cytoplasm</keyword>
<name>A0A6G1H9S2_9PEZI</name>
<proteinExistence type="inferred from homology"/>
<dbReference type="Gene3D" id="3.30.300.110">
    <property type="entry name" value="Met-10+ protein-like domains"/>
    <property type="match status" value="1"/>
</dbReference>
<dbReference type="PANTHER" id="PTHR23245">
    <property type="entry name" value="TRNA METHYLTRANSFERASE"/>
    <property type="match status" value="1"/>
</dbReference>
<comment type="subcellular location">
    <subcellularLocation>
        <location evidence="10">Mitochondrion matrix</location>
    </subcellularLocation>
    <subcellularLocation>
        <location evidence="10">Nucleus</location>
    </subcellularLocation>
    <subcellularLocation>
        <location evidence="10">Cytoplasm</location>
    </subcellularLocation>
    <text evidence="10">Predominantly in the mitochondria and in the nucleus.</text>
</comment>
<comment type="subunit">
    <text evidence="10">Monomer.</text>
</comment>
<evidence type="ECO:0000256" key="3">
    <source>
        <dbReference type="ARBA" id="ARBA00022603"/>
    </source>
</evidence>
<dbReference type="GO" id="GO:0070901">
    <property type="term" value="P:mitochondrial tRNA methylation"/>
    <property type="evidence" value="ECO:0007669"/>
    <property type="project" value="TreeGrafter"/>
</dbReference>
<dbReference type="GO" id="GO:0005634">
    <property type="term" value="C:nucleus"/>
    <property type="evidence" value="ECO:0007669"/>
    <property type="project" value="UniProtKB-SubCell"/>
</dbReference>
<dbReference type="GO" id="GO:0005759">
    <property type="term" value="C:mitochondrial matrix"/>
    <property type="evidence" value="ECO:0007669"/>
    <property type="project" value="UniProtKB-SubCell"/>
</dbReference>
<sequence>MSDDMRPPVNLSMRVLDRAFFQKTIPISAARIYSKQQISHIRKDLEKSKDILARDRLSIVQSDPNSDVQKDSKCLLLNTRIKAEDSSTWGGTIQELVNQQQIKIIPYELHLDYGYWTYHDIMTSIMPMDEEGELPSSFNTVGHVAHLNLRDQYLDWKHIIAQVILDKNSSIKTVINKINSVGEESEFRTFAYEVLAGPDNLNVETKEGDCIFRFDYGKVYWNSRLNTEHRRLVDMFKEGDAVCDVMAGVGPFAVPAGKTNVFVWANDLNPDSYKYLVDAIKRNKVVPFVKPFNENGHSFIRTATAELLKTDHSVPIMPKKPSRSKSVDPVQPLKTLVQPKLFSHFVMNLPGSAITFLPSFIGLYASLPSDGPQLDPDTTPLPMVHCYTFGPKADDNAPAQAAICEEVSGQLGYKITPQDDEVEIWDVRDVAPKKRMFCASFRLPREVAWRKAG</sequence>
<evidence type="ECO:0000256" key="8">
    <source>
        <dbReference type="ARBA" id="ARBA00023242"/>
    </source>
</evidence>
<keyword evidence="4 10" id="KW-0808">Transferase</keyword>
<dbReference type="InterPro" id="IPR056744">
    <property type="entry name" value="TRM5/TYW2-like_N"/>
</dbReference>
<dbReference type="GO" id="GO:0052906">
    <property type="term" value="F:tRNA (guanine(37)-N1)-methyltransferase activity"/>
    <property type="evidence" value="ECO:0007669"/>
    <property type="project" value="UniProtKB-UniRule"/>
</dbReference>
<keyword evidence="3 10" id="KW-0489">Methyltransferase</keyword>
<feature type="domain" description="SAM-dependent methyltransferase TRM5/TYW2-type" evidence="11">
    <location>
        <begin position="138"/>
        <end position="445"/>
    </location>
</feature>
<evidence type="ECO:0000256" key="2">
    <source>
        <dbReference type="ARBA" id="ARBA00022490"/>
    </source>
</evidence>